<dbReference type="Gene3D" id="1.20.1330.10">
    <property type="entry name" value="f41 fragment of flagellin, N-terminal domain"/>
    <property type="match status" value="1"/>
</dbReference>
<keyword evidence="2" id="KW-0282">Flagellum</keyword>
<dbReference type="InterPro" id="IPR001029">
    <property type="entry name" value="Flagellin_N"/>
</dbReference>
<name>C7LQD2_DESBD</name>
<organism evidence="2 3">
    <name type="scientific">Desulfomicrobium baculatum (strain DSM 4028 / VKM B-1378 / X)</name>
    <name type="common">Desulfovibrio baculatus</name>
    <dbReference type="NCBI Taxonomy" id="525897"/>
    <lineage>
        <taxon>Bacteria</taxon>
        <taxon>Pseudomonadati</taxon>
        <taxon>Thermodesulfobacteriota</taxon>
        <taxon>Desulfovibrionia</taxon>
        <taxon>Desulfovibrionales</taxon>
        <taxon>Desulfomicrobiaceae</taxon>
        <taxon>Desulfomicrobium</taxon>
    </lineage>
</organism>
<dbReference type="STRING" id="525897.Dbac_2252"/>
<dbReference type="Proteomes" id="UP000002216">
    <property type="component" value="Chromosome"/>
</dbReference>
<accession>C7LQD2</accession>
<dbReference type="eggNOG" id="COG1344">
    <property type="taxonomic scope" value="Bacteria"/>
</dbReference>
<dbReference type="AlphaFoldDB" id="C7LQD2"/>
<dbReference type="RefSeq" id="WP_015774423.1">
    <property type="nucleotide sequence ID" value="NC_013173.1"/>
</dbReference>
<proteinExistence type="predicted"/>
<dbReference type="OrthoDB" id="5447284at2"/>
<keyword evidence="2" id="KW-0969">Cilium</keyword>
<keyword evidence="2" id="KW-0966">Cell projection</keyword>
<dbReference type="SUPFAM" id="SSF64518">
    <property type="entry name" value="Phase 1 flagellin"/>
    <property type="match status" value="1"/>
</dbReference>
<dbReference type="GO" id="GO:0005198">
    <property type="term" value="F:structural molecule activity"/>
    <property type="evidence" value="ECO:0007669"/>
    <property type="project" value="InterPro"/>
</dbReference>
<reference evidence="2 3" key="1">
    <citation type="journal article" date="2009" name="Stand. Genomic Sci.">
        <title>Complete genome sequence of Desulfomicrobium baculatum type strain (X).</title>
        <authorList>
            <person name="Copeland A."/>
            <person name="Spring S."/>
            <person name="Goker M."/>
            <person name="Schneider S."/>
            <person name="Lapidus A."/>
            <person name="Del Rio T.G."/>
            <person name="Tice H."/>
            <person name="Cheng J.F."/>
            <person name="Chen F."/>
            <person name="Nolan M."/>
            <person name="Bruce D."/>
            <person name="Goodwin L."/>
            <person name="Pitluck S."/>
            <person name="Ivanova N."/>
            <person name="Mavrommatis K."/>
            <person name="Ovchinnikova G."/>
            <person name="Pati A."/>
            <person name="Chen A."/>
            <person name="Palaniappan K."/>
            <person name="Land M."/>
            <person name="Hauser L."/>
            <person name="Chang Y.J."/>
            <person name="Jeffries C.C."/>
            <person name="Meincke L."/>
            <person name="Sims D."/>
            <person name="Brettin T."/>
            <person name="Detter J.C."/>
            <person name="Han C."/>
            <person name="Chain P."/>
            <person name="Bristow J."/>
            <person name="Eisen J.A."/>
            <person name="Markowitz V."/>
            <person name="Hugenholtz P."/>
            <person name="Kyrpides N.C."/>
            <person name="Klenk H.P."/>
            <person name="Lucas S."/>
        </authorList>
    </citation>
    <scope>NUCLEOTIDE SEQUENCE [LARGE SCALE GENOMIC DNA]</scope>
    <source>
        <strain evidence="3">DSM 4028 / VKM B-1378 / X</strain>
    </source>
</reference>
<keyword evidence="3" id="KW-1185">Reference proteome</keyword>
<dbReference type="EMBL" id="CP001629">
    <property type="protein sequence ID" value="ACU90334.1"/>
    <property type="molecule type" value="Genomic_DNA"/>
</dbReference>
<evidence type="ECO:0000313" key="2">
    <source>
        <dbReference type="EMBL" id="ACU90334.1"/>
    </source>
</evidence>
<evidence type="ECO:0000313" key="3">
    <source>
        <dbReference type="Proteomes" id="UP000002216"/>
    </source>
</evidence>
<dbReference type="KEGG" id="dba:Dbac_2252"/>
<gene>
    <name evidence="2" type="ordered locus">Dbac_2252</name>
</gene>
<dbReference type="Pfam" id="PF00669">
    <property type="entry name" value="Flagellin_N"/>
    <property type="match status" value="1"/>
</dbReference>
<sequence>MALSDLQKLFVVSTATQMWQQDLLMNAYFQGSAVGANLREMILGQQPVKPLTNPFDEAITGRLRSDSAAIRRAGKNVLEASSMAGIAASAVGTIKGVLEEMQSLAQQIKDGTLTYSADVANQYNALRDSITPIIEGTYHNGIAVLDKSQWGTDQISSDGKVHIQSLPSAAGGGGFDVVFQEMDEAGLAALDGGNLEDNPAGSLQTELDNLSTHIGDMATLEEIYSQREDGLTYQATALNSQADLLDQAVEARRQTPTLSLEEILIRLLMRDTGTLLDELS</sequence>
<evidence type="ECO:0000259" key="1">
    <source>
        <dbReference type="Pfam" id="PF00669"/>
    </source>
</evidence>
<protein>
    <submittedName>
        <fullName evidence="2">Flagellin domain-containing protein</fullName>
    </submittedName>
</protein>
<feature type="domain" description="Flagellin N-terminal" evidence="1">
    <location>
        <begin position="44"/>
        <end position="148"/>
    </location>
</feature>
<dbReference type="HOGENOM" id="CLU_1010931_0_0_7"/>